<dbReference type="Pfam" id="PF08279">
    <property type="entry name" value="HTH_11"/>
    <property type="match status" value="1"/>
</dbReference>
<proteinExistence type="predicted"/>
<dbReference type="AlphaFoldDB" id="A0A6I6AKQ6"/>
<reference evidence="2 3" key="1">
    <citation type="submission" date="2019-09" db="EMBL/GenBank/DDBJ databases">
        <title>Gimesia benthica sp. nov., a novel bacterium isolated from deep-sea water of the Northwest Indian Ocean.</title>
        <authorList>
            <person name="Dai X."/>
        </authorList>
    </citation>
    <scope>NUCLEOTIDE SEQUENCE [LARGE SCALE GENOMIC DNA]</scope>
    <source>
        <strain evidence="2 3">E7</strain>
    </source>
</reference>
<dbReference type="InterPro" id="IPR036388">
    <property type="entry name" value="WH-like_DNA-bd_sf"/>
</dbReference>
<organism evidence="2 3">
    <name type="scientific">Gimesia benthica</name>
    <dbReference type="NCBI Taxonomy" id="2608982"/>
    <lineage>
        <taxon>Bacteria</taxon>
        <taxon>Pseudomonadati</taxon>
        <taxon>Planctomycetota</taxon>
        <taxon>Planctomycetia</taxon>
        <taxon>Planctomycetales</taxon>
        <taxon>Planctomycetaceae</taxon>
        <taxon>Gimesia</taxon>
    </lineage>
</organism>
<evidence type="ECO:0000313" key="3">
    <source>
        <dbReference type="Proteomes" id="UP000427281"/>
    </source>
</evidence>
<dbReference type="Proteomes" id="UP000427281">
    <property type="component" value="Chromosome"/>
</dbReference>
<evidence type="ECO:0000313" key="2">
    <source>
        <dbReference type="EMBL" id="QGQ26182.1"/>
    </source>
</evidence>
<sequence length="85" mass="9602">MRYQRSMEIEQRLDAVLELIRSGSYSTPALAEKLGVSVPTISRSVEALRERGYNIQAIRGARGWRYTIISEGDSTDSSIDRLEQP</sequence>
<dbReference type="SUPFAM" id="SSF46785">
    <property type="entry name" value="Winged helix' DNA-binding domain"/>
    <property type="match status" value="1"/>
</dbReference>
<dbReference type="InterPro" id="IPR036390">
    <property type="entry name" value="WH_DNA-bd_sf"/>
</dbReference>
<feature type="domain" description="Helix-turn-helix type 11" evidence="1">
    <location>
        <begin position="12"/>
        <end position="65"/>
    </location>
</feature>
<name>A0A6I6AKQ6_9PLAN</name>
<protein>
    <submittedName>
        <fullName evidence="2">HTH domain-containing protein</fullName>
    </submittedName>
</protein>
<evidence type="ECO:0000259" key="1">
    <source>
        <dbReference type="Pfam" id="PF08279"/>
    </source>
</evidence>
<keyword evidence="3" id="KW-1185">Reference proteome</keyword>
<dbReference type="Gene3D" id="1.10.10.10">
    <property type="entry name" value="Winged helix-like DNA-binding domain superfamily/Winged helix DNA-binding domain"/>
    <property type="match status" value="1"/>
</dbReference>
<dbReference type="KEGG" id="gim:F1728_27410"/>
<dbReference type="InterPro" id="IPR013196">
    <property type="entry name" value="HTH_11"/>
</dbReference>
<gene>
    <name evidence="2" type="ORF">F1728_27410</name>
</gene>
<accession>A0A6I6AKQ6</accession>
<dbReference type="EMBL" id="CP043930">
    <property type="protein sequence ID" value="QGQ26182.1"/>
    <property type="molecule type" value="Genomic_DNA"/>
</dbReference>